<dbReference type="InterPro" id="IPR003838">
    <property type="entry name" value="ABC3_permease_C"/>
</dbReference>
<dbReference type="EMBL" id="JAQLOI010000001">
    <property type="protein sequence ID" value="MDB1124195.1"/>
    <property type="molecule type" value="Genomic_DNA"/>
</dbReference>
<evidence type="ECO:0000256" key="5">
    <source>
        <dbReference type="ARBA" id="ARBA00023136"/>
    </source>
</evidence>
<dbReference type="Pfam" id="PF02687">
    <property type="entry name" value="FtsX"/>
    <property type="match status" value="1"/>
</dbReference>
<gene>
    <name evidence="8" type="ORF">PGX00_11245</name>
</gene>
<feature type="transmembrane region" description="Helical" evidence="6">
    <location>
        <begin position="42"/>
        <end position="62"/>
    </location>
</feature>
<evidence type="ECO:0000256" key="6">
    <source>
        <dbReference type="SAM" id="Phobius"/>
    </source>
</evidence>
<comment type="caution">
    <text evidence="8">The sequence shown here is derived from an EMBL/GenBank/DDBJ whole genome shotgun (WGS) entry which is preliminary data.</text>
</comment>
<feature type="transmembrane region" description="Helical" evidence="6">
    <location>
        <begin position="717"/>
        <end position="737"/>
    </location>
</feature>
<evidence type="ECO:0000256" key="3">
    <source>
        <dbReference type="ARBA" id="ARBA00022692"/>
    </source>
</evidence>
<dbReference type="PANTHER" id="PTHR30287:SF2">
    <property type="entry name" value="BLL1001 PROTEIN"/>
    <property type="match status" value="1"/>
</dbReference>
<feature type="domain" description="ABC3 transporter permease C-terminal" evidence="7">
    <location>
        <begin position="720"/>
        <end position="836"/>
    </location>
</feature>
<feature type="transmembrane region" description="Helical" evidence="6">
    <location>
        <begin position="488"/>
        <end position="509"/>
    </location>
</feature>
<protein>
    <submittedName>
        <fullName evidence="8">ABC transporter permease</fullName>
    </submittedName>
</protein>
<comment type="subcellular location">
    <subcellularLocation>
        <location evidence="1">Cell membrane</location>
        <topology evidence="1">Multi-pass membrane protein</topology>
    </subcellularLocation>
</comment>
<feature type="transmembrane region" description="Helical" evidence="6">
    <location>
        <begin position="316"/>
        <end position="340"/>
    </location>
</feature>
<feature type="transmembrane region" description="Helical" evidence="6">
    <location>
        <begin position="758"/>
        <end position="789"/>
    </location>
</feature>
<feature type="transmembrane region" description="Helical" evidence="6">
    <location>
        <begin position="275"/>
        <end position="296"/>
    </location>
</feature>
<feature type="transmembrane region" description="Helical" evidence="6">
    <location>
        <begin position="371"/>
        <end position="395"/>
    </location>
</feature>
<keyword evidence="5 6" id="KW-0472">Membrane</keyword>
<accession>A0ABT4YRT5</accession>
<dbReference type="PANTHER" id="PTHR30287">
    <property type="entry name" value="MEMBRANE COMPONENT OF PREDICTED ABC SUPERFAMILY METABOLITE UPTAKE TRANSPORTER"/>
    <property type="match status" value="1"/>
</dbReference>
<feature type="transmembrane region" description="Helical" evidence="6">
    <location>
        <begin position="416"/>
        <end position="437"/>
    </location>
</feature>
<sequence>MSSQPSGNSLMNKRVPKKDMLYKARLCLQIFLAHYRKSPLQAGAIIIGIILAVTLLTGVRAINENAKRSYSVASEQLSQQANWFITPKAGQQWLDENVYFDLRRAGFSQSLAVVEGTLLDNLGNRWQVQGSDLVAALTVLNNENTNTGSRETPSLFDSRLPITDMVAGKPIVLMSQQLEKKVSKRSEITLAGQSLRVVSVSDDFSLGNRVLMDISLAQRLLRRFEKLSYIALFDLAEQDQKPLTQLLGDRAVLSQSDNGENLTALTESFHLNLTAMSMLAFIVGLFIAYNGVRYSLLKRQRLFIQLQQIGMAKIPLLLALFFELFGLILIGSVIGFIAGLQLSHWLHPMVSVTLEQLYDARILPGIWRWSWLWQAILLTMISTALACGSLFTQLLRQPLAHSAGQYSQQNNAERTHRIQFIIAIVLAATSAFLMPFSDDYQKTMVLLGLVVIAIPLSLPLSLSILVNLVAKVFRKGLIGYQIAETKELVSPLSLAMMAMLLALTANISMNTLVGSFESTLTNWLNVRLHADLYVRPAQSEISKVEQYLHNQPDVTAVYKQFYLSSQYGGLPIIVGTKDPETMEKTAIFKRSASDVWSSFYDGNSVIISEPMAIRSKLSLGDSIHLHALPSRSFNIAGIFYDYGNPYGEVLVSQSVWTEYGFSTVPAGIGVGFDGEPEMLRQRLKKKFGMSDALIYDQQQIKQRAISIFNKTFSITQVLNSLTLLVASVGLFSACFMLTQARVAPIARLYSLGVSQQRLTYMVISQMLSIVLLTCLVALPTGAMLGYLLINKVTLQAFGWSIAMLWNWPAYFEVVGIALLSSLLAVALPIYLQTKRPLVSSLQSEVI</sequence>
<proteinExistence type="predicted"/>
<organism evidence="8 9">
    <name type="scientific">Vibrio algarum</name>
    <dbReference type="NCBI Taxonomy" id="3020714"/>
    <lineage>
        <taxon>Bacteria</taxon>
        <taxon>Pseudomonadati</taxon>
        <taxon>Pseudomonadota</taxon>
        <taxon>Gammaproteobacteria</taxon>
        <taxon>Vibrionales</taxon>
        <taxon>Vibrionaceae</taxon>
        <taxon>Vibrio</taxon>
    </lineage>
</organism>
<reference evidence="8 9" key="1">
    <citation type="submission" date="2023-01" db="EMBL/GenBank/DDBJ databases">
        <title>Vibrio sp. KJ40-1 sp.nov, isolated from marine algae.</title>
        <authorList>
            <person name="Butt M."/>
            <person name="Kim J.M.J."/>
            <person name="Jeon C.O.C."/>
        </authorList>
    </citation>
    <scope>NUCLEOTIDE SEQUENCE [LARGE SCALE GENOMIC DNA]</scope>
    <source>
        <strain evidence="8 9">KJ40-1</strain>
    </source>
</reference>
<feature type="transmembrane region" description="Helical" evidence="6">
    <location>
        <begin position="443"/>
        <end position="468"/>
    </location>
</feature>
<dbReference type="RefSeq" id="WP_272136266.1">
    <property type="nucleotide sequence ID" value="NZ_JAQLOI010000001.1"/>
</dbReference>
<dbReference type="Proteomes" id="UP001210678">
    <property type="component" value="Unassembled WGS sequence"/>
</dbReference>
<evidence type="ECO:0000259" key="7">
    <source>
        <dbReference type="Pfam" id="PF02687"/>
    </source>
</evidence>
<keyword evidence="4 6" id="KW-1133">Transmembrane helix</keyword>
<evidence type="ECO:0000313" key="8">
    <source>
        <dbReference type="EMBL" id="MDB1124195.1"/>
    </source>
</evidence>
<name>A0ABT4YRT5_9VIBR</name>
<evidence type="ECO:0000256" key="4">
    <source>
        <dbReference type="ARBA" id="ARBA00022989"/>
    </source>
</evidence>
<evidence type="ECO:0000256" key="2">
    <source>
        <dbReference type="ARBA" id="ARBA00022475"/>
    </source>
</evidence>
<keyword evidence="2" id="KW-1003">Cell membrane</keyword>
<evidence type="ECO:0000256" key="1">
    <source>
        <dbReference type="ARBA" id="ARBA00004651"/>
    </source>
</evidence>
<dbReference type="InterPro" id="IPR038766">
    <property type="entry name" value="Membrane_comp_ABC_pdt"/>
</dbReference>
<keyword evidence="3 6" id="KW-0812">Transmembrane</keyword>
<keyword evidence="9" id="KW-1185">Reference proteome</keyword>
<feature type="transmembrane region" description="Helical" evidence="6">
    <location>
        <begin position="809"/>
        <end position="831"/>
    </location>
</feature>
<evidence type="ECO:0000313" key="9">
    <source>
        <dbReference type="Proteomes" id="UP001210678"/>
    </source>
</evidence>